<accession>A0AA38UKY3</accession>
<feature type="non-terminal residue" evidence="2">
    <location>
        <position position="319"/>
    </location>
</feature>
<feature type="compositionally biased region" description="Polar residues" evidence="1">
    <location>
        <begin position="27"/>
        <end position="40"/>
    </location>
</feature>
<evidence type="ECO:0000256" key="1">
    <source>
        <dbReference type="SAM" id="MobiDB-lite"/>
    </source>
</evidence>
<reference evidence="2" key="1">
    <citation type="submission" date="2022-08" db="EMBL/GenBank/DDBJ databases">
        <authorList>
            <consortium name="DOE Joint Genome Institute"/>
            <person name="Min B."/>
            <person name="Riley R."/>
            <person name="Sierra-Patev S."/>
            <person name="Naranjo-Ortiz M."/>
            <person name="Looney B."/>
            <person name="Konkel Z."/>
            <person name="Slot J.C."/>
            <person name="Sakamoto Y."/>
            <person name="Steenwyk J.L."/>
            <person name="Rokas A."/>
            <person name="Carro J."/>
            <person name="Camarero S."/>
            <person name="Ferreira P."/>
            <person name="Molpeceres G."/>
            <person name="Ruiz-Duenas F.J."/>
            <person name="Serrano A."/>
            <person name="Henrissat B."/>
            <person name="Drula E."/>
            <person name="Hughes K.W."/>
            <person name="Mata J.L."/>
            <person name="Ishikawa N.K."/>
            <person name="Vargas-Isla R."/>
            <person name="Ushijima S."/>
            <person name="Smith C.A."/>
            <person name="Ahrendt S."/>
            <person name="Andreopoulos W."/>
            <person name="He G."/>
            <person name="Labutti K."/>
            <person name="Lipzen A."/>
            <person name="Ng V."/>
            <person name="Sandor L."/>
            <person name="Barry K."/>
            <person name="Martinez A.T."/>
            <person name="Xiao Y."/>
            <person name="Gibbons J.G."/>
            <person name="Terashima K."/>
            <person name="Hibbett D.S."/>
            <person name="Grigoriev I.V."/>
        </authorList>
    </citation>
    <scope>NUCLEOTIDE SEQUENCE</scope>
    <source>
        <strain evidence="2">TFB7829</strain>
    </source>
</reference>
<organism evidence="2 3">
    <name type="scientific">Lentinula detonsa</name>
    <dbReference type="NCBI Taxonomy" id="2804962"/>
    <lineage>
        <taxon>Eukaryota</taxon>
        <taxon>Fungi</taxon>
        <taxon>Dikarya</taxon>
        <taxon>Basidiomycota</taxon>
        <taxon>Agaricomycotina</taxon>
        <taxon>Agaricomycetes</taxon>
        <taxon>Agaricomycetidae</taxon>
        <taxon>Agaricales</taxon>
        <taxon>Marasmiineae</taxon>
        <taxon>Omphalotaceae</taxon>
        <taxon>Lentinula</taxon>
    </lineage>
</organism>
<proteinExistence type="predicted"/>
<gene>
    <name evidence="2" type="ORF">F5890DRAFT_1560799</name>
</gene>
<feature type="region of interest" description="Disordered" evidence="1">
    <location>
        <begin position="1"/>
        <end position="40"/>
    </location>
</feature>
<feature type="region of interest" description="Disordered" evidence="1">
    <location>
        <begin position="233"/>
        <end position="258"/>
    </location>
</feature>
<sequence>MTGGRVDPSGDQLSRTMRTDEPAVNLKSVSDVQNRNSLSSEQKLTIQMAEANLNPEQRELIDRRQSSVRIMDVDEVSHGEDSSSGKGKGIDPRNWGNVALDDDESSPEVQAQILASIGETSKKREASRERRMNLQEMFEEFQTWQRQETLRIEEKYQTKLDALKRAYMHQGIAEAEVLEHAEDSTAGEPGFKGEKVRNYENTAHRLPSRPSELIATSSHVGKLFHQLTAVKRTGDVPEEESEKDPLGDAVSTTQKAKGMRIKPLKPTEIYDGTASLRSFQRNMREIIAYLEDGQVPEYRQIEVASRFLKGKAYTFFERT</sequence>
<name>A0AA38UKY3_9AGAR</name>
<dbReference type="AlphaFoldDB" id="A0AA38UKY3"/>
<evidence type="ECO:0000313" key="2">
    <source>
        <dbReference type="EMBL" id="KAJ3978217.1"/>
    </source>
</evidence>
<protein>
    <submittedName>
        <fullName evidence="2">Uncharacterized protein</fullName>
    </submittedName>
</protein>
<dbReference type="Proteomes" id="UP001163850">
    <property type="component" value="Unassembled WGS sequence"/>
</dbReference>
<comment type="caution">
    <text evidence="2">The sequence shown here is derived from an EMBL/GenBank/DDBJ whole genome shotgun (WGS) entry which is preliminary data.</text>
</comment>
<evidence type="ECO:0000313" key="3">
    <source>
        <dbReference type="Proteomes" id="UP001163850"/>
    </source>
</evidence>
<dbReference type="EMBL" id="MU803646">
    <property type="protein sequence ID" value="KAJ3978217.1"/>
    <property type="molecule type" value="Genomic_DNA"/>
</dbReference>
<feature type="region of interest" description="Disordered" evidence="1">
    <location>
        <begin position="56"/>
        <end position="94"/>
    </location>
</feature>
<feature type="compositionally biased region" description="Basic and acidic residues" evidence="1">
    <location>
        <begin position="56"/>
        <end position="91"/>
    </location>
</feature>